<gene>
    <name evidence="2" type="ORF">BAU28_25945</name>
</gene>
<dbReference type="RefSeq" id="WP_071718135.1">
    <property type="nucleotide sequence ID" value="NZ_CBCSHB010000005.1"/>
</dbReference>
<dbReference type="InterPro" id="IPR000182">
    <property type="entry name" value="GNAT_dom"/>
</dbReference>
<reference evidence="2 3" key="1">
    <citation type="submission" date="2016-06" db="EMBL/GenBank/DDBJ databases">
        <title>First insights into the genetic diversity and population structure of in the Bacillus cereus group bacteria from diverse marine environments.</title>
        <authorList>
            <person name="Liu Y."/>
            <person name="Lai Q."/>
            <person name="Shao Z."/>
        </authorList>
    </citation>
    <scope>NUCLEOTIDE SEQUENCE [LARGE SCALE GENOMIC DNA]</scope>
    <source>
        <strain evidence="2 3">NH24A2</strain>
    </source>
</reference>
<dbReference type="Pfam" id="PF00583">
    <property type="entry name" value="Acetyltransf_1"/>
    <property type="match status" value="1"/>
</dbReference>
<keyword evidence="2" id="KW-0808">Transferase</keyword>
<dbReference type="PROSITE" id="PS51186">
    <property type="entry name" value="GNAT"/>
    <property type="match status" value="1"/>
</dbReference>
<dbReference type="SUPFAM" id="SSF55729">
    <property type="entry name" value="Acyl-CoA N-acyltransferases (Nat)"/>
    <property type="match status" value="1"/>
</dbReference>
<dbReference type="Proteomes" id="UP000182788">
    <property type="component" value="Unassembled WGS sequence"/>
</dbReference>
<dbReference type="Gene3D" id="3.40.630.30">
    <property type="match status" value="1"/>
</dbReference>
<evidence type="ECO:0000259" key="1">
    <source>
        <dbReference type="PROSITE" id="PS51186"/>
    </source>
</evidence>
<name>A0A1J9UR42_9BACI</name>
<dbReference type="AlphaFoldDB" id="A0A1J9UR42"/>
<dbReference type="GO" id="GO:0016747">
    <property type="term" value="F:acyltransferase activity, transferring groups other than amino-acyl groups"/>
    <property type="evidence" value="ECO:0007669"/>
    <property type="project" value="InterPro"/>
</dbReference>
<evidence type="ECO:0000313" key="3">
    <source>
        <dbReference type="Proteomes" id="UP000182788"/>
    </source>
</evidence>
<feature type="domain" description="N-acetyltransferase" evidence="1">
    <location>
        <begin position="2"/>
        <end position="141"/>
    </location>
</feature>
<sequence>MENVTKASINDLDSIVHIDIEIIGDDSRRNYIKHAINEGQCIIVKEGNSISGFLTYDTNFFGYTFLSLIIISPTKRRKGHASSLISYMLSHSPTQKIFSSTNKSNENMQKIFQANGFIRSGMIENLDEGDPEFIFYTKKLRA</sequence>
<comment type="caution">
    <text evidence="2">The sequence shown here is derived from an EMBL/GenBank/DDBJ whole genome shotgun (WGS) entry which is preliminary data.</text>
</comment>
<dbReference type="EMBL" id="MAOI01000041">
    <property type="protein sequence ID" value="OJD81262.1"/>
    <property type="molecule type" value="Genomic_DNA"/>
</dbReference>
<evidence type="ECO:0000313" key="2">
    <source>
        <dbReference type="EMBL" id="OJD81262.1"/>
    </source>
</evidence>
<dbReference type="InterPro" id="IPR016181">
    <property type="entry name" value="Acyl_CoA_acyltransferase"/>
</dbReference>
<organism evidence="2 3">
    <name type="scientific">Bacillus paramycoides</name>
    <dbReference type="NCBI Taxonomy" id="2026194"/>
    <lineage>
        <taxon>Bacteria</taxon>
        <taxon>Bacillati</taxon>
        <taxon>Bacillota</taxon>
        <taxon>Bacilli</taxon>
        <taxon>Bacillales</taxon>
        <taxon>Bacillaceae</taxon>
        <taxon>Bacillus</taxon>
        <taxon>Bacillus cereus group</taxon>
    </lineage>
</organism>
<proteinExistence type="predicted"/>
<protein>
    <submittedName>
        <fullName evidence="2">Acetyltransferase</fullName>
    </submittedName>
</protein>
<accession>A0A1J9UR42</accession>
<dbReference type="GeneID" id="87591135"/>